<comment type="catalytic activity">
    <reaction evidence="1">
        <text>ATP + protein L-histidine = ADP + protein N-phospho-L-histidine.</text>
        <dbReference type="EC" id="2.7.13.3"/>
    </reaction>
</comment>
<keyword evidence="9" id="KW-1133">Transmembrane helix</keyword>
<evidence type="ECO:0000256" key="3">
    <source>
        <dbReference type="ARBA" id="ARBA00022553"/>
    </source>
</evidence>
<dbReference type="GO" id="GO:0005524">
    <property type="term" value="F:ATP binding"/>
    <property type="evidence" value="ECO:0007669"/>
    <property type="project" value="UniProtKB-KW"/>
</dbReference>
<evidence type="ECO:0000256" key="8">
    <source>
        <dbReference type="ARBA" id="ARBA00023012"/>
    </source>
</evidence>
<dbReference type="Gene3D" id="3.30.565.10">
    <property type="entry name" value="Histidine kinase-like ATPase, C-terminal domain"/>
    <property type="match status" value="1"/>
</dbReference>
<keyword evidence="9" id="KW-0472">Membrane</keyword>
<dbReference type="Proteomes" id="UP000198598">
    <property type="component" value="Unassembled WGS sequence"/>
</dbReference>
<dbReference type="AlphaFoldDB" id="A0A1I1UE44"/>
<keyword evidence="8" id="KW-0902">Two-component regulatory system</keyword>
<organism evidence="11 12">
    <name type="scientific">Spirosoma endophyticum</name>
    <dbReference type="NCBI Taxonomy" id="662367"/>
    <lineage>
        <taxon>Bacteria</taxon>
        <taxon>Pseudomonadati</taxon>
        <taxon>Bacteroidota</taxon>
        <taxon>Cytophagia</taxon>
        <taxon>Cytophagales</taxon>
        <taxon>Cytophagaceae</taxon>
        <taxon>Spirosoma</taxon>
    </lineage>
</organism>
<dbReference type="InterPro" id="IPR036890">
    <property type="entry name" value="HATPase_C_sf"/>
</dbReference>
<name>A0A1I1UE44_9BACT</name>
<dbReference type="PANTHER" id="PTHR24421">
    <property type="entry name" value="NITRATE/NITRITE SENSOR PROTEIN NARX-RELATED"/>
    <property type="match status" value="1"/>
</dbReference>
<keyword evidence="12" id="KW-1185">Reference proteome</keyword>
<evidence type="ECO:0000313" key="11">
    <source>
        <dbReference type="EMBL" id="SFD67043.1"/>
    </source>
</evidence>
<dbReference type="STRING" id="662367.SAMN05216167_106165"/>
<feature type="transmembrane region" description="Helical" evidence="9">
    <location>
        <begin position="43"/>
        <end position="66"/>
    </location>
</feature>
<dbReference type="Pfam" id="PF07730">
    <property type="entry name" value="HisKA_3"/>
    <property type="match status" value="1"/>
</dbReference>
<dbReference type="GO" id="GO:0000155">
    <property type="term" value="F:phosphorelay sensor kinase activity"/>
    <property type="evidence" value="ECO:0007669"/>
    <property type="project" value="InterPro"/>
</dbReference>
<evidence type="ECO:0000256" key="9">
    <source>
        <dbReference type="SAM" id="Phobius"/>
    </source>
</evidence>
<dbReference type="PANTHER" id="PTHR24421:SF10">
    <property type="entry name" value="NITRATE_NITRITE SENSOR PROTEIN NARQ"/>
    <property type="match status" value="1"/>
</dbReference>
<keyword evidence="7" id="KW-0067">ATP-binding</keyword>
<dbReference type="GO" id="GO:0046983">
    <property type="term" value="F:protein dimerization activity"/>
    <property type="evidence" value="ECO:0007669"/>
    <property type="project" value="InterPro"/>
</dbReference>
<dbReference type="EMBL" id="FOLQ01000006">
    <property type="protein sequence ID" value="SFD67043.1"/>
    <property type="molecule type" value="Genomic_DNA"/>
</dbReference>
<evidence type="ECO:0000256" key="5">
    <source>
        <dbReference type="ARBA" id="ARBA00022741"/>
    </source>
</evidence>
<gene>
    <name evidence="11" type="ORF">SAMN05216167_106165</name>
</gene>
<proteinExistence type="predicted"/>
<feature type="domain" description="Histidine kinase/HSP90-like ATPase" evidence="10">
    <location>
        <begin position="422"/>
        <end position="538"/>
    </location>
</feature>
<evidence type="ECO:0000256" key="2">
    <source>
        <dbReference type="ARBA" id="ARBA00012438"/>
    </source>
</evidence>
<dbReference type="InterPro" id="IPR011712">
    <property type="entry name" value="Sig_transdc_His_kin_sub3_dim/P"/>
</dbReference>
<dbReference type="CDD" id="cd16917">
    <property type="entry name" value="HATPase_UhpB-NarQ-NarX-like"/>
    <property type="match status" value="1"/>
</dbReference>
<evidence type="ECO:0000259" key="10">
    <source>
        <dbReference type="SMART" id="SM00387"/>
    </source>
</evidence>
<dbReference type="SMART" id="SM00387">
    <property type="entry name" value="HATPase_c"/>
    <property type="match status" value="1"/>
</dbReference>
<dbReference type="GO" id="GO:0016020">
    <property type="term" value="C:membrane"/>
    <property type="evidence" value="ECO:0007669"/>
    <property type="project" value="InterPro"/>
</dbReference>
<dbReference type="InterPro" id="IPR003594">
    <property type="entry name" value="HATPase_dom"/>
</dbReference>
<dbReference type="Pfam" id="PF02518">
    <property type="entry name" value="HATPase_c"/>
    <property type="match status" value="1"/>
</dbReference>
<evidence type="ECO:0000313" key="12">
    <source>
        <dbReference type="Proteomes" id="UP000198598"/>
    </source>
</evidence>
<evidence type="ECO:0000256" key="1">
    <source>
        <dbReference type="ARBA" id="ARBA00000085"/>
    </source>
</evidence>
<keyword evidence="6 11" id="KW-0418">Kinase</keyword>
<sequence>MKVKLQKRLLLLTHFVSTTLLVPDSLNDNAKDGSVIPIRFTRLYMTLLIILAILLTVGQILTQWWLRTVQDEFWIIRYSALQRHQSQQIVKQALQVVDIDEQDHFKENVDALRQVFPVFESYHMQVRKGRADDVKVVITNSDTIQRLYEGIRPEFEAFQKGAHRLMQLQRFEEVRQPDVQFAFKLILANEKPFLEKMDGIVRQYNGELRAKLIILQSIELYLYIFIVVVLASFGLLIFRPAARKLKQTFAQLVEAESQTAAVNKKLLSVNRSLKETRQKLFEATKLQYEQKLDDQKLRTSYLIAGQEEERKRLSRELHDGLGQMLTAIKLQIEGLEAGLARAAIPEQNGAPAYSKNLKTLKSLVTQTIQETRSISNDLMPSVLSDFGVIPAIKMLAENDRSETVDVTFKTNLTADMPRLDKDVEIMLYRVTQEAVSNAVRHANPSHIHIELKGRANTLQLVVSDDGQGFEVPRKKQANALMKSKLESNSDITEPLKLRPPSQGLHNIQERTKLLNGKFKIYSTPGKGTKLHVSIPYQTHFAYHDSY</sequence>
<evidence type="ECO:0000256" key="4">
    <source>
        <dbReference type="ARBA" id="ARBA00022679"/>
    </source>
</evidence>
<evidence type="ECO:0000256" key="7">
    <source>
        <dbReference type="ARBA" id="ARBA00022840"/>
    </source>
</evidence>
<evidence type="ECO:0000256" key="6">
    <source>
        <dbReference type="ARBA" id="ARBA00022777"/>
    </source>
</evidence>
<keyword evidence="9" id="KW-0812">Transmembrane</keyword>
<dbReference type="EC" id="2.7.13.3" evidence="2"/>
<keyword evidence="4" id="KW-0808">Transferase</keyword>
<feature type="transmembrane region" description="Helical" evidence="9">
    <location>
        <begin position="220"/>
        <end position="238"/>
    </location>
</feature>
<protein>
    <recommendedName>
        <fullName evidence="2">histidine kinase</fullName>
        <ecNumber evidence="2">2.7.13.3</ecNumber>
    </recommendedName>
</protein>
<dbReference type="InterPro" id="IPR050482">
    <property type="entry name" value="Sensor_HK_TwoCompSys"/>
</dbReference>
<keyword evidence="5" id="KW-0547">Nucleotide-binding</keyword>
<dbReference type="SUPFAM" id="SSF55874">
    <property type="entry name" value="ATPase domain of HSP90 chaperone/DNA topoisomerase II/histidine kinase"/>
    <property type="match status" value="1"/>
</dbReference>
<dbReference type="Gene3D" id="1.20.5.1930">
    <property type="match status" value="1"/>
</dbReference>
<accession>A0A1I1UE44</accession>
<keyword evidence="3" id="KW-0597">Phosphoprotein</keyword>
<reference evidence="11 12" key="1">
    <citation type="submission" date="2016-10" db="EMBL/GenBank/DDBJ databases">
        <authorList>
            <person name="de Groot N.N."/>
        </authorList>
    </citation>
    <scope>NUCLEOTIDE SEQUENCE [LARGE SCALE GENOMIC DNA]</scope>
    <source>
        <strain evidence="11 12">DSM 26130</strain>
    </source>
</reference>